<comment type="caution">
    <text evidence="1">The sequence shown here is derived from an EMBL/GenBank/DDBJ whole genome shotgun (WGS) entry which is preliminary data.</text>
</comment>
<name>C4WPN3_9HYPH</name>
<dbReference type="Proteomes" id="UP000004386">
    <property type="component" value="Unassembled WGS sequence"/>
</dbReference>
<reference evidence="1 2" key="1">
    <citation type="submission" date="2009-05" db="EMBL/GenBank/DDBJ databases">
        <authorList>
            <person name="Setubal J.C."/>
            <person name="Boyle S."/>
            <person name="Crasta O.R."/>
            <person name="Gillespie J.J."/>
            <person name="Kenyon R.W."/>
            <person name="Lu J."/>
            <person name="Mane S."/>
            <person name="Nagrani S."/>
            <person name="Shallom J.M."/>
            <person name="Shallom S."/>
            <person name="Shukla M."/>
            <person name="Snyder E.E."/>
            <person name="Sobral B.W."/>
            <person name="Wattam A.R."/>
            <person name="Will R."/>
            <person name="Williams K."/>
            <person name="Yoo H."/>
            <person name="Munk C."/>
            <person name="Tapia R."/>
            <person name="Green L."/>
            <person name="Rogers Y."/>
            <person name="Detter J.C."/>
            <person name="Bruce D."/>
            <person name="Brettin T.S."/>
            <person name="Tsolis R."/>
        </authorList>
    </citation>
    <scope>NUCLEOTIDE SEQUENCE [LARGE SCALE GENOMIC DNA]</scope>
    <source>
        <strain evidence="1 2">LMG 3301</strain>
    </source>
</reference>
<dbReference type="HOGENOM" id="CLU_3219345_0_0_5"/>
<sequence>MLQDTKKPGGDPGFFIFSALFKADEIAALASRKWWSLRTGAECT</sequence>
<gene>
    <name evidence="1" type="ORF">OINT_2001356</name>
</gene>
<organism evidence="1 2">
    <name type="scientific">Brucella intermedia LMG 3301</name>
    <dbReference type="NCBI Taxonomy" id="641118"/>
    <lineage>
        <taxon>Bacteria</taxon>
        <taxon>Pseudomonadati</taxon>
        <taxon>Pseudomonadota</taxon>
        <taxon>Alphaproteobacteria</taxon>
        <taxon>Hyphomicrobiales</taxon>
        <taxon>Brucellaceae</taxon>
        <taxon>Brucella/Ochrobactrum group</taxon>
        <taxon>Brucella</taxon>
    </lineage>
</organism>
<protein>
    <submittedName>
        <fullName evidence="1">Uncharacterized protein</fullName>
    </submittedName>
</protein>
<accession>C4WPN3</accession>
<evidence type="ECO:0000313" key="1">
    <source>
        <dbReference type="EMBL" id="EEQ94140.1"/>
    </source>
</evidence>
<dbReference type="AlphaFoldDB" id="C4WPN3"/>
<proteinExistence type="predicted"/>
<evidence type="ECO:0000313" key="2">
    <source>
        <dbReference type="Proteomes" id="UP000004386"/>
    </source>
</evidence>
<dbReference type="EMBL" id="ACQA01000002">
    <property type="protein sequence ID" value="EEQ94140.1"/>
    <property type="molecule type" value="Genomic_DNA"/>
</dbReference>